<dbReference type="PANTHER" id="PTHR31308">
    <property type="match status" value="1"/>
</dbReference>
<dbReference type="InterPro" id="IPR001547">
    <property type="entry name" value="Glyco_hydro_5"/>
</dbReference>
<dbReference type="PANTHER" id="PTHR31308:SF5">
    <property type="entry name" value="ERGOSTERYL-BETA-GLUCOSIDASE"/>
    <property type="match status" value="1"/>
</dbReference>
<dbReference type="InterPro" id="IPR017853">
    <property type="entry name" value="GH"/>
</dbReference>
<dbReference type="GO" id="GO:0008422">
    <property type="term" value="F:beta-glucosidase activity"/>
    <property type="evidence" value="ECO:0007669"/>
    <property type="project" value="TreeGrafter"/>
</dbReference>
<protein>
    <submittedName>
        <fullName evidence="6">EGH1 protein</fullName>
    </submittedName>
</protein>
<evidence type="ECO:0000256" key="4">
    <source>
        <dbReference type="SAM" id="MobiDB-lite"/>
    </source>
</evidence>
<dbReference type="AlphaFoldDB" id="A0A812TGM2"/>
<evidence type="ECO:0000259" key="5">
    <source>
        <dbReference type="Pfam" id="PF00150"/>
    </source>
</evidence>
<keyword evidence="7" id="KW-1185">Reference proteome</keyword>
<dbReference type="OrthoDB" id="437086at2759"/>
<feature type="domain" description="Glycoside hydrolase family 5" evidence="5">
    <location>
        <begin position="148"/>
        <end position="557"/>
    </location>
</feature>
<dbReference type="InterPro" id="IPR052066">
    <property type="entry name" value="Glycosphingolipid_Hydrolases"/>
</dbReference>
<dbReference type="Pfam" id="PF00150">
    <property type="entry name" value="Cellulase"/>
    <property type="match status" value="1"/>
</dbReference>
<name>A0A812TGM2_9DINO</name>
<evidence type="ECO:0000256" key="1">
    <source>
        <dbReference type="ARBA" id="ARBA00005641"/>
    </source>
</evidence>
<keyword evidence="2" id="KW-0378">Hydrolase</keyword>
<dbReference type="SUPFAM" id="SSF51445">
    <property type="entry name" value="(Trans)glycosidases"/>
    <property type="match status" value="1"/>
</dbReference>
<gene>
    <name evidence="6" type="primary">EGH1</name>
    <name evidence="6" type="ORF">SNAT2548_LOCUS29750</name>
</gene>
<organism evidence="6 7">
    <name type="scientific">Symbiodinium natans</name>
    <dbReference type="NCBI Taxonomy" id="878477"/>
    <lineage>
        <taxon>Eukaryota</taxon>
        <taxon>Sar</taxon>
        <taxon>Alveolata</taxon>
        <taxon>Dinophyceae</taxon>
        <taxon>Suessiales</taxon>
        <taxon>Symbiodiniaceae</taxon>
        <taxon>Symbiodinium</taxon>
    </lineage>
</organism>
<dbReference type="Gene3D" id="3.20.20.80">
    <property type="entry name" value="Glycosidases"/>
    <property type="match status" value="1"/>
</dbReference>
<evidence type="ECO:0000256" key="3">
    <source>
        <dbReference type="ARBA" id="ARBA00023295"/>
    </source>
</evidence>
<keyword evidence="3" id="KW-0326">Glycosidase</keyword>
<comment type="similarity">
    <text evidence="1">Belongs to the glycosyl hydrolase 5 (cellulase A) family.</text>
</comment>
<evidence type="ECO:0000313" key="6">
    <source>
        <dbReference type="EMBL" id="CAE7531070.1"/>
    </source>
</evidence>
<sequence length="745" mass="81926">MLELPPRAASCLSSVRFHPCDIRLGSVSAFQAKPVTAGASIFAFTAVASLCGRTRFRTRRFKKCCSARTAADKTPGVKPPSRLKVVGSRFVDEEGRIVVPKGINFSGLSKVPLNPNGATHLGGSQFYEHRQVSFVGRPCPIEDLDMHLQRLRDWGFNLLRLLVTWEALEHAGPGVYDDDYISFIRMVCSRAGEYGFRVLIDPHQDCWSRWTGGDGAPGWTLEAAGFRVGPDLHKSGAAFLHQENGDPLPSMSWPSNYDRLACATMFSLFWAGDRIAPGIAGQLGTGDLPLQQLLQDGFINAIAHLARSVKDIPSVMGFETMNEPHPGWLGRDFTQAQIGPVSSGESPLAQLQRCSPGKGSPWASSCLWAQAGVWDPPSKKLLDASRFDCDWLTDCFAPFVERFTEALLAEMPHALIGVCPPAFGKEGQQPFPGKLHAQAFWTPHFYDGVVLVGKVWTPAFGVEETLPGTTLLGLIPAPPVLPIFGREERLASYKRQLEQKCRLASQETASMLGEIGVPFDLKSPGMAPSDALQESIDVHMRALEELMLPFCWWNYTPENCKARGDGWNGEDLSILSEDGGRALDAIVRPCLLVCAGSPVHQTFDLQEGYFQCEFDAEPGESLFFIPSRHFSADNAILSVTPGIDALWNVELQTLVCRSDRVARVVVDLRKKKLQERSTCRIAWVAVNVHFGAIFGRVGRTTVRDELMGQRHSSSNSCDSDSFPKQRDAKSARHASTTPLTDRRAT</sequence>
<reference evidence="6" key="1">
    <citation type="submission" date="2021-02" db="EMBL/GenBank/DDBJ databases">
        <authorList>
            <person name="Dougan E. K."/>
            <person name="Rhodes N."/>
            <person name="Thang M."/>
            <person name="Chan C."/>
        </authorList>
    </citation>
    <scope>NUCLEOTIDE SEQUENCE</scope>
</reference>
<feature type="region of interest" description="Disordered" evidence="4">
    <location>
        <begin position="708"/>
        <end position="745"/>
    </location>
</feature>
<dbReference type="Proteomes" id="UP000604046">
    <property type="component" value="Unassembled WGS sequence"/>
</dbReference>
<evidence type="ECO:0000313" key="7">
    <source>
        <dbReference type="Proteomes" id="UP000604046"/>
    </source>
</evidence>
<accession>A0A812TGM2</accession>
<dbReference type="EMBL" id="CAJNDS010002575">
    <property type="protein sequence ID" value="CAE7531070.1"/>
    <property type="molecule type" value="Genomic_DNA"/>
</dbReference>
<proteinExistence type="inferred from homology"/>
<evidence type="ECO:0000256" key="2">
    <source>
        <dbReference type="ARBA" id="ARBA00022801"/>
    </source>
</evidence>
<dbReference type="GO" id="GO:0000272">
    <property type="term" value="P:polysaccharide catabolic process"/>
    <property type="evidence" value="ECO:0007669"/>
    <property type="project" value="InterPro"/>
</dbReference>
<comment type="caution">
    <text evidence="6">The sequence shown here is derived from an EMBL/GenBank/DDBJ whole genome shotgun (WGS) entry which is preliminary data.</text>
</comment>
<feature type="compositionally biased region" description="Basic and acidic residues" evidence="4">
    <location>
        <begin position="721"/>
        <end position="730"/>
    </location>
</feature>